<feature type="chain" id="PRO_5027120392" evidence="1">
    <location>
        <begin position="23"/>
        <end position="165"/>
    </location>
</feature>
<feature type="signal peptide" evidence="1">
    <location>
        <begin position="1"/>
        <end position="22"/>
    </location>
</feature>
<dbReference type="AlphaFoldDB" id="A0A6M8EXM3"/>
<proteinExistence type="predicted"/>
<evidence type="ECO:0000313" key="2">
    <source>
        <dbReference type="EMBL" id="QKE29295.1"/>
    </source>
</evidence>
<name>A0A6M8EXM3_9BACT</name>
<dbReference type="Gene3D" id="3.30.70.2050">
    <property type="match status" value="1"/>
</dbReference>
<dbReference type="Proteomes" id="UP000503483">
    <property type="component" value="Chromosome"/>
</dbReference>
<dbReference type="PANTHER" id="PTHR41247:SF1">
    <property type="entry name" value="HTH-TYPE TRANSCRIPTIONAL REPRESSOR YCNK"/>
    <property type="match status" value="1"/>
</dbReference>
<dbReference type="EMBL" id="CP042652">
    <property type="protein sequence ID" value="QKE29295.1"/>
    <property type="molecule type" value="Genomic_DNA"/>
</dbReference>
<dbReference type="RefSeq" id="WP_172126898.1">
    <property type="nucleotide sequence ID" value="NZ_CP042652.1"/>
</dbReference>
<organism evidence="2 3">
    <name type="scientific">Arcobacter acticola</name>
    <dbReference type="NCBI Taxonomy" id="1849015"/>
    <lineage>
        <taxon>Bacteria</taxon>
        <taxon>Pseudomonadati</taxon>
        <taxon>Campylobacterota</taxon>
        <taxon>Epsilonproteobacteria</taxon>
        <taxon>Campylobacterales</taxon>
        <taxon>Arcobacteraceae</taxon>
        <taxon>Arcobacter</taxon>
    </lineage>
</organism>
<dbReference type="PANTHER" id="PTHR41247">
    <property type="entry name" value="HTH-TYPE TRANSCRIPTIONAL REPRESSOR YCNK"/>
    <property type="match status" value="1"/>
</dbReference>
<evidence type="ECO:0000256" key="1">
    <source>
        <dbReference type="SAM" id="SignalP"/>
    </source>
</evidence>
<dbReference type="SUPFAM" id="SSF160387">
    <property type="entry name" value="NosL/MerB-like"/>
    <property type="match status" value="1"/>
</dbReference>
<keyword evidence="1" id="KW-0732">Signal</keyword>
<sequence>MKKSLVGILFLVFGLFLVSAFADDIKYDMNFTKETSCEIRKVKIYENPAWASKIDFTNGKSAFFCSPKSMFEFYYNMEKWETFDAKELADFKNILVTDYNTLKIIDARKAFFVYGSHDISPAGDDLVAFESKEEAQKFLEKNNGKRIFDFDSVLNSLIRLLNGRI</sequence>
<protein>
    <submittedName>
        <fullName evidence="2">NosL domain-containing protein</fullName>
    </submittedName>
</protein>
<reference evidence="2 3" key="1">
    <citation type="submission" date="2019-08" db="EMBL/GenBank/DDBJ databases">
        <title>Complete genome sequence of Arcobacter acticola.</title>
        <authorList>
            <person name="Miller W."/>
        </authorList>
    </citation>
    <scope>NUCLEOTIDE SEQUENCE [LARGE SCALE GENOMIC DNA]</scope>
    <source>
        <strain evidence="2 3">KCTC 52212</strain>
    </source>
</reference>
<gene>
    <name evidence="2" type="ORF">AACT_2167</name>
</gene>
<accession>A0A6M8EXM3</accession>
<keyword evidence="3" id="KW-1185">Reference proteome</keyword>
<evidence type="ECO:0000313" key="3">
    <source>
        <dbReference type="Proteomes" id="UP000503483"/>
    </source>
</evidence>
<dbReference type="InterPro" id="IPR008719">
    <property type="entry name" value="N2O_reductase_NosL"/>
</dbReference>
<dbReference type="KEGG" id="paco:AACT_2167"/>
<dbReference type="Pfam" id="PF05573">
    <property type="entry name" value="NosL"/>
    <property type="match status" value="1"/>
</dbReference>